<dbReference type="OrthoDB" id="5694214at2"/>
<evidence type="ECO:0000259" key="6">
    <source>
        <dbReference type="Pfam" id="PF07980"/>
    </source>
</evidence>
<comment type="similarity">
    <text evidence="2">Belongs to the SusD family.</text>
</comment>
<reference evidence="7 8" key="1">
    <citation type="submission" date="2016-10" db="EMBL/GenBank/DDBJ databases">
        <authorList>
            <person name="de Groot N.N."/>
        </authorList>
    </citation>
    <scope>NUCLEOTIDE SEQUENCE [LARGE SCALE GENOMIC DNA]</scope>
    <source>
        <strain evidence="7 8">DSM 25186</strain>
    </source>
</reference>
<dbReference type="Pfam" id="PF12771">
    <property type="entry name" value="SusD-like_2"/>
    <property type="match status" value="1"/>
</dbReference>
<dbReference type="Gene3D" id="1.25.40.390">
    <property type="match status" value="1"/>
</dbReference>
<evidence type="ECO:0000256" key="1">
    <source>
        <dbReference type="ARBA" id="ARBA00004442"/>
    </source>
</evidence>
<keyword evidence="4" id="KW-0472">Membrane</keyword>
<dbReference type="SUPFAM" id="SSF48452">
    <property type="entry name" value="TPR-like"/>
    <property type="match status" value="1"/>
</dbReference>
<evidence type="ECO:0000256" key="4">
    <source>
        <dbReference type="ARBA" id="ARBA00023136"/>
    </source>
</evidence>
<dbReference type="PROSITE" id="PS51257">
    <property type="entry name" value="PROKAR_LIPOPROTEIN"/>
    <property type="match status" value="1"/>
</dbReference>
<accession>A0A1G9SEL9</accession>
<protein>
    <submittedName>
        <fullName evidence="7">Starch-binding associating with outer membrane</fullName>
    </submittedName>
</protein>
<keyword evidence="8" id="KW-1185">Reference proteome</keyword>
<feature type="domain" description="RagB/SusD" evidence="6">
    <location>
        <begin position="280"/>
        <end position="582"/>
    </location>
</feature>
<evidence type="ECO:0000313" key="7">
    <source>
        <dbReference type="EMBL" id="SDM33832.1"/>
    </source>
</evidence>
<dbReference type="RefSeq" id="WP_089687212.1">
    <property type="nucleotide sequence ID" value="NZ_FNFO01000012.1"/>
</dbReference>
<evidence type="ECO:0000313" key="8">
    <source>
        <dbReference type="Proteomes" id="UP000198510"/>
    </source>
</evidence>
<name>A0A1G9SEL9_9BACT</name>
<keyword evidence="3" id="KW-0732">Signal</keyword>
<keyword evidence="5" id="KW-0998">Cell outer membrane</keyword>
<comment type="subcellular location">
    <subcellularLocation>
        <location evidence="1">Cell outer membrane</location>
    </subcellularLocation>
</comment>
<evidence type="ECO:0000256" key="5">
    <source>
        <dbReference type="ARBA" id="ARBA00023237"/>
    </source>
</evidence>
<dbReference type="InterPro" id="IPR012944">
    <property type="entry name" value="SusD_RagB_dom"/>
</dbReference>
<dbReference type="EMBL" id="FNFO01000012">
    <property type="protein sequence ID" value="SDM33832.1"/>
    <property type="molecule type" value="Genomic_DNA"/>
</dbReference>
<dbReference type="Pfam" id="PF07980">
    <property type="entry name" value="SusD_RagB"/>
    <property type="match status" value="1"/>
</dbReference>
<gene>
    <name evidence="7" type="ORF">SAMN05421823_112134</name>
</gene>
<organism evidence="7 8">
    <name type="scientific">Catalinimonas alkaloidigena</name>
    <dbReference type="NCBI Taxonomy" id="1075417"/>
    <lineage>
        <taxon>Bacteria</taxon>
        <taxon>Pseudomonadati</taxon>
        <taxon>Bacteroidota</taxon>
        <taxon>Cytophagia</taxon>
        <taxon>Cytophagales</taxon>
        <taxon>Catalimonadaceae</taxon>
        <taxon>Catalinimonas</taxon>
    </lineage>
</organism>
<dbReference type="GO" id="GO:0009279">
    <property type="term" value="C:cell outer membrane"/>
    <property type="evidence" value="ECO:0007669"/>
    <property type="project" value="UniProtKB-SubCell"/>
</dbReference>
<evidence type="ECO:0000256" key="2">
    <source>
        <dbReference type="ARBA" id="ARBA00006275"/>
    </source>
</evidence>
<proteinExistence type="inferred from homology"/>
<dbReference type="InterPro" id="IPR041662">
    <property type="entry name" value="SusD-like_2"/>
</dbReference>
<dbReference type="InterPro" id="IPR011990">
    <property type="entry name" value="TPR-like_helical_dom_sf"/>
</dbReference>
<dbReference type="STRING" id="1075417.SAMN05421823_112134"/>
<dbReference type="AlphaFoldDB" id="A0A1G9SEL9"/>
<sequence>MKTFLKSFATWVCLGAALTFLGSCENDLDLEPLAEVTPETFFQKASDLELYTNSFYLTFPAEGIYNGDADSDNIIQNSPSERVRGARVVPTDASGAGWTWNDLREINYFLINYQRCPDEAAKKHYGGVARFFRAYFYYNKVRQFGDVPWYSEPVDPTDEAALLKPRDARQLVMDSVMADLDFAIANMNSGAEVYRVTKWTALALKSRAALYEGTFRKYHGLDGAEKFLEAAWQSADELMNSGTYQLYMGDPATVYREFFASHDAIGAEMILAREFNTEQAIDHNVNYYTITSSYGMPGMPKDLVNSYLMADGSRFTDQPNYNQMPFVEEVANRDPRLSQTIRTPGYRRIGTSEVVPPNLGATVTGYQLTKYVTEPRYDSNDESITDLPLFRYAEVLLNFAEAKAELGILTQGDLDRSINLLRDRVAMPHLDMAAANADPDPFLAAQYVHVAQGGNQGVILEIRRERRIELFMENLRWDDLMRWKEGQKLLQPFRGMYFPGPGEYDLEGDGDVDVVLYTEEPASKPNGIQFLKLGENVVLDANGLIDPQPGISRAFDESKDYLYPLPITELLLNPNLEQNPGW</sequence>
<dbReference type="Proteomes" id="UP000198510">
    <property type="component" value="Unassembled WGS sequence"/>
</dbReference>
<evidence type="ECO:0000256" key="3">
    <source>
        <dbReference type="ARBA" id="ARBA00022729"/>
    </source>
</evidence>